<evidence type="ECO:0008006" key="5">
    <source>
        <dbReference type="Google" id="ProtNLM"/>
    </source>
</evidence>
<dbReference type="Gene3D" id="1.20.5.1700">
    <property type="match status" value="1"/>
</dbReference>
<feature type="region of interest" description="Disordered" evidence="2">
    <location>
        <begin position="1"/>
        <end position="77"/>
    </location>
</feature>
<comment type="caution">
    <text evidence="3">The sequence shown here is derived from an EMBL/GenBank/DDBJ whole genome shotgun (WGS) entry which is preliminary data.</text>
</comment>
<gene>
    <name evidence="3" type="ORF">GDO81_009946</name>
</gene>
<evidence type="ECO:0000313" key="3">
    <source>
        <dbReference type="EMBL" id="KAG8576719.1"/>
    </source>
</evidence>
<proteinExistence type="predicted"/>
<sequence>MEDVDGQSSARAQQMAGSSPGTGPSIRWLPQPLTRRNHSYPTELLNDSEDEEPPDLESESGDVPSGSESGPSSMLLESQDLRTQIIQLLTELEETRELALKHEDSFLEMQGILEEERLASAQQAEIFTKQIQRLQAQLRSVQEEVDSLEQEKECELLEVSQELRCAQEEIMSLRQAAEEAAAERESDIASLQEELCRLRAELHELQETRQEYEMEITSLRAEISMKSCSGHAGQEPATLQGELQFLRDQCQHLQMERSILQESNSQLKSHLLLLGGERVEDTDCQDGTEETHQEHGEENDSLTEKEIPQYDAENILALSGVIETNSAAELEKQKLSREEDKSRLHNQLQSAEEKVQRAQSECAGLLSEIEELQQRHRLSQEEQEKLQEELRLCREEIHRLKETGLQVTLMFLLLQHPRPVVANLWHSEPFLWALGPLPQHTRQDSKNLPAVPSNLKDADFSHILIQSLLLGTVGRGRINRQES</sequence>
<dbReference type="PANTHER" id="PTHR15715:SF26">
    <property type="entry name" value="COILED-COIL DOMAIN-CONTAINING PROTEIN 136"/>
    <property type="match status" value="1"/>
</dbReference>
<evidence type="ECO:0000256" key="2">
    <source>
        <dbReference type="SAM" id="MobiDB-lite"/>
    </source>
</evidence>
<feature type="compositionally biased region" description="Acidic residues" evidence="2">
    <location>
        <begin position="46"/>
        <end position="60"/>
    </location>
</feature>
<dbReference type="AlphaFoldDB" id="A0AAV7BWG3"/>
<feature type="coiled-coil region" evidence="1">
    <location>
        <begin position="124"/>
        <end position="263"/>
    </location>
</feature>
<keyword evidence="1" id="KW-0175">Coiled coil</keyword>
<name>A0AAV7BWG3_ENGPU</name>
<feature type="region of interest" description="Disordered" evidence="2">
    <location>
        <begin position="332"/>
        <end position="352"/>
    </location>
</feature>
<dbReference type="EMBL" id="WNYA01000004">
    <property type="protein sequence ID" value="KAG8576719.1"/>
    <property type="molecule type" value="Genomic_DNA"/>
</dbReference>
<dbReference type="PANTHER" id="PTHR15715">
    <property type="entry name" value="CENTROSOMAL PROTEIN OF 170 KDA"/>
    <property type="match status" value="1"/>
</dbReference>
<evidence type="ECO:0000256" key="1">
    <source>
        <dbReference type="SAM" id="Coils"/>
    </source>
</evidence>
<feature type="compositionally biased region" description="Basic and acidic residues" evidence="2">
    <location>
        <begin position="332"/>
        <end position="343"/>
    </location>
</feature>
<organism evidence="3 4">
    <name type="scientific">Engystomops pustulosus</name>
    <name type="common">Tungara frog</name>
    <name type="synonym">Physalaemus pustulosus</name>
    <dbReference type="NCBI Taxonomy" id="76066"/>
    <lineage>
        <taxon>Eukaryota</taxon>
        <taxon>Metazoa</taxon>
        <taxon>Chordata</taxon>
        <taxon>Craniata</taxon>
        <taxon>Vertebrata</taxon>
        <taxon>Euteleostomi</taxon>
        <taxon>Amphibia</taxon>
        <taxon>Batrachia</taxon>
        <taxon>Anura</taxon>
        <taxon>Neobatrachia</taxon>
        <taxon>Hyloidea</taxon>
        <taxon>Leptodactylidae</taxon>
        <taxon>Leiuperinae</taxon>
        <taxon>Engystomops</taxon>
    </lineage>
</organism>
<dbReference type="InterPro" id="IPR051176">
    <property type="entry name" value="Cent_Immune-Sig_Mod"/>
</dbReference>
<evidence type="ECO:0000313" key="4">
    <source>
        <dbReference type="Proteomes" id="UP000824782"/>
    </source>
</evidence>
<keyword evidence="4" id="KW-1185">Reference proteome</keyword>
<feature type="compositionally biased region" description="Basic and acidic residues" evidence="2">
    <location>
        <begin position="289"/>
        <end position="304"/>
    </location>
</feature>
<accession>A0AAV7BWG3</accession>
<protein>
    <recommendedName>
        <fullName evidence="5">Coiled-coil domain containing 136</fullName>
    </recommendedName>
</protein>
<dbReference type="GO" id="GO:0001675">
    <property type="term" value="P:acrosome assembly"/>
    <property type="evidence" value="ECO:0007669"/>
    <property type="project" value="TreeGrafter"/>
</dbReference>
<reference evidence="3" key="1">
    <citation type="thesis" date="2020" institute="ProQuest LLC" country="789 East Eisenhower Parkway, Ann Arbor, MI, USA">
        <title>Comparative Genomics and Chromosome Evolution.</title>
        <authorList>
            <person name="Mudd A.B."/>
        </authorList>
    </citation>
    <scope>NUCLEOTIDE SEQUENCE</scope>
    <source>
        <strain evidence="3">237g6f4</strain>
        <tissue evidence="3">Blood</tissue>
    </source>
</reference>
<dbReference type="GO" id="GO:0007338">
    <property type="term" value="P:single fertilization"/>
    <property type="evidence" value="ECO:0007669"/>
    <property type="project" value="TreeGrafter"/>
</dbReference>
<dbReference type="Proteomes" id="UP000824782">
    <property type="component" value="Unassembled WGS sequence"/>
</dbReference>
<feature type="compositionally biased region" description="Polar residues" evidence="2">
    <location>
        <begin position="1"/>
        <end position="22"/>
    </location>
</feature>
<feature type="compositionally biased region" description="Polar residues" evidence="2">
    <location>
        <begin position="66"/>
        <end position="77"/>
    </location>
</feature>
<feature type="region of interest" description="Disordered" evidence="2">
    <location>
        <begin position="282"/>
        <end position="304"/>
    </location>
</feature>
<dbReference type="GO" id="GO:0002080">
    <property type="term" value="C:acrosomal membrane"/>
    <property type="evidence" value="ECO:0007669"/>
    <property type="project" value="TreeGrafter"/>
</dbReference>